<keyword evidence="2" id="KW-1185">Reference proteome</keyword>
<gene>
    <name evidence="1" type="ORF">FHR92_004157</name>
</gene>
<dbReference type="AlphaFoldDB" id="A0A7W3SWU2"/>
<protein>
    <submittedName>
        <fullName evidence="1">Uncharacterized protein</fullName>
    </submittedName>
</protein>
<proteinExistence type="predicted"/>
<organism evidence="1 2">
    <name type="scientific">Fontibacillus solani</name>
    <dbReference type="NCBI Taxonomy" id="1572857"/>
    <lineage>
        <taxon>Bacteria</taxon>
        <taxon>Bacillati</taxon>
        <taxon>Bacillota</taxon>
        <taxon>Bacilli</taxon>
        <taxon>Bacillales</taxon>
        <taxon>Paenibacillaceae</taxon>
        <taxon>Fontibacillus</taxon>
    </lineage>
</organism>
<evidence type="ECO:0000313" key="1">
    <source>
        <dbReference type="EMBL" id="MBA9087672.1"/>
    </source>
</evidence>
<sequence>MFKSITIIECAHPLAVTVGKTYQVLTTDNPILVDGEMYIVDDNGNDNYAVFTLCKVRNNG</sequence>
<dbReference type="EMBL" id="JACJIP010000034">
    <property type="protein sequence ID" value="MBA9087672.1"/>
    <property type="molecule type" value="Genomic_DNA"/>
</dbReference>
<dbReference type="Proteomes" id="UP000567067">
    <property type="component" value="Unassembled WGS sequence"/>
</dbReference>
<reference evidence="1 2" key="1">
    <citation type="submission" date="2020-08" db="EMBL/GenBank/DDBJ databases">
        <title>Genomic Encyclopedia of Type Strains, Phase III (KMG-III): the genomes of soil and plant-associated and newly described type strains.</title>
        <authorList>
            <person name="Whitman W."/>
        </authorList>
    </citation>
    <scope>NUCLEOTIDE SEQUENCE [LARGE SCALE GENOMIC DNA]</scope>
    <source>
        <strain evidence="1 2">CECT 8693</strain>
    </source>
</reference>
<accession>A0A7W3SWU2</accession>
<dbReference type="RefSeq" id="WP_182538744.1">
    <property type="nucleotide sequence ID" value="NZ_JACJIP010000034.1"/>
</dbReference>
<name>A0A7W3SWU2_9BACL</name>
<comment type="caution">
    <text evidence="1">The sequence shown here is derived from an EMBL/GenBank/DDBJ whole genome shotgun (WGS) entry which is preliminary data.</text>
</comment>
<evidence type="ECO:0000313" key="2">
    <source>
        <dbReference type="Proteomes" id="UP000567067"/>
    </source>
</evidence>